<dbReference type="Proteomes" id="UP001066276">
    <property type="component" value="Chromosome 10"/>
</dbReference>
<feature type="region of interest" description="Disordered" evidence="1">
    <location>
        <begin position="1"/>
        <end position="123"/>
    </location>
</feature>
<dbReference type="EMBL" id="JANPWB010000014">
    <property type="protein sequence ID" value="KAJ1100029.1"/>
    <property type="molecule type" value="Genomic_DNA"/>
</dbReference>
<evidence type="ECO:0000313" key="2">
    <source>
        <dbReference type="EMBL" id="KAJ1100029.1"/>
    </source>
</evidence>
<dbReference type="AlphaFoldDB" id="A0AAV7MA31"/>
<proteinExistence type="predicted"/>
<evidence type="ECO:0000313" key="3">
    <source>
        <dbReference type="Proteomes" id="UP001066276"/>
    </source>
</evidence>
<sequence length="123" mass="13699">MFTDRAGTRGHFGEHCLHSSCSWRRLPSAQKQRRSAGRGRKTRKESEGGVTDYGGMRKQRSGTSTGRSCGIRTERRESGGPGVRTISEETETAHRRSRHRGNKRLMKKPKGRGSLDRNATASS</sequence>
<gene>
    <name evidence="2" type="ORF">NDU88_005118</name>
</gene>
<protein>
    <submittedName>
        <fullName evidence="2">Uncharacterized protein</fullName>
    </submittedName>
</protein>
<reference evidence="2" key="1">
    <citation type="journal article" date="2022" name="bioRxiv">
        <title>Sequencing and chromosome-scale assembly of the giantPleurodeles waltlgenome.</title>
        <authorList>
            <person name="Brown T."/>
            <person name="Elewa A."/>
            <person name="Iarovenko S."/>
            <person name="Subramanian E."/>
            <person name="Araus A.J."/>
            <person name="Petzold A."/>
            <person name="Susuki M."/>
            <person name="Suzuki K.-i.T."/>
            <person name="Hayashi T."/>
            <person name="Toyoda A."/>
            <person name="Oliveira C."/>
            <person name="Osipova E."/>
            <person name="Leigh N.D."/>
            <person name="Simon A."/>
            <person name="Yun M.H."/>
        </authorList>
    </citation>
    <scope>NUCLEOTIDE SEQUENCE</scope>
    <source>
        <strain evidence="2">20211129_DDA</strain>
        <tissue evidence="2">Liver</tissue>
    </source>
</reference>
<evidence type="ECO:0000256" key="1">
    <source>
        <dbReference type="SAM" id="MobiDB-lite"/>
    </source>
</evidence>
<keyword evidence="3" id="KW-1185">Reference proteome</keyword>
<accession>A0AAV7MA31</accession>
<name>A0AAV7MA31_PLEWA</name>
<comment type="caution">
    <text evidence="2">The sequence shown here is derived from an EMBL/GenBank/DDBJ whole genome shotgun (WGS) entry which is preliminary data.</text>
</comment>
<feature type="compositionally biased region" description="Basic residues" evidence="1">
    <location>
        <begin position="95"/>
        <end position="111"/>
    </location>
</feature>
<feature type="compositionally biased region" description="Basic residues" evidence="1">
    <location>
        <begin position="31"/>
        <end position="43"/>
    </location>
</feature>
<organism evidence="2 3">
    <name type="scientific">Pleurodeles waltl</name>
    <name type="common">Iberian ribbed newt</name>
    <dbReference type="NCBI Taxonomy" id="8319"/>
    <lineage>
        <taxon>Eukaryota</taxon>
        <taxon>Metazoa</taxon>
        <taxon>Chordata</taxon>
        <taxon>Craniata</taxon>
        <taxon>Vertebrata</taxon>
        <taxon>Euteleostomi</taxon>
        <taxon>Amphibia</taxon>
        <taxon>Batrachia</taxon>
        <taxon>Caudata</taxon>
        <taxon>Salamandroidea</taxon>
        <taxon>Salamandridae</taxon>
        <taxon>Pleurodelinae</taxon>
        <taxon>Pleurodeles</taxon>
    </lineage>
</organism>